<reference evidence="1" key="1">
    <citation type="submission" date="2020-05" db="UniProtKB">
        <authorList>
            <consortium name="EnsemblMetazoa"/>
        </authorList>
    </citation>
    <scope>IDENTIFICATION</scope>
    <source>
        <strain evidence="1">TTRI</strain>
    </source>
</reference>
<evidence type="ECO:0000313" key="1">
    <source>
        <dbReference type="EnsemblMetazoa" id="GAUT047045-PA"/>
    </source>
</evidence>
<evidence type="ECO:0000313" key="2">
    <source>
        <dbReference type="Proteomes" id="UP000078200"/>
    </source>
</evidence>
<dbReference type="EnsemblMetazoa" id="GAUT047045-RA">
    <property type="protein sequence ID" value="GAUT047045-PA"/>
    <property type="gene ID" value="GAUT047045"/>
</dbReference>
<dbReference type="VEuPathDB" id="VectorBase:GAUT047045"/>
<proteinExistence type="predicted"/>
<protein>
    <submittedName>
        <fullName evidence="1">Uncharacterized protein</fullName>
    </submittedName>
</protein>
<organism evidence="1 2">
    <name type="scientific">Glossina austeni</name>
    <name type="common">Savannah tsetse fly</name>
    <dbReference type="NCBI Taxonomy" id="7395"/>
    <lineage>
        <taxon>Eukaryota</taxon>
        <taxon>Metazoa</taxon>
        <taxon>Ecdysozoa</taxon>
        <taxon>Arthropoda</taxon>
        <taxon>Hexapoda</taxon>
        <taxon>Insecta</taxon>
        <taxon>Pterygota</taxon>
        <taxon>Neoptera</taxon>
        <taxon>Endopterygota</taxon>
        <taxon>Diptera</taxon>
        <taxon>Brachycera</taxon>
        <taxon>Muscomorpha</taxon>
        <taxon>Hippoboscoidea</taxon>
        <taxon>Glossinidae</taxon>
        <taxon>Glossina</taxon>
    </lineage>
</organism>
<name>A0A1A9VTJ1_GLOAU</name>
<keyword evidence="2" id="KW-1185">Reference proteome</keyword>
<dbReference type="AlphaFoldDB" id="A0A1A9VTJ1"/>
<dbReference type="Proteomes" id="UP000078200">
    <property type="component" value="Unassembled WGS sequence"/>
</dbReference>
<sequence length="119" mass="13597">MQTLIMKIQLYKLYVAFKTQSMREIVCEVFHEELQRKVYDVDGAGKRVRDTANNQGCRTVYVETKSILCFMLIESTVVFLKSQQGKHIARGTICASYRNTVIVFNCASSQQYGLTPMAI</sequence>
<accession>A0A1A9VTJ1</accession>